<evidence type="ECO:0000256" key="10">
    <source>
        <dbReference type="RuleBase" id="RU003835"/>
    </source>
</evidence>
<dbReference type="GO" id="GO:0005524">
    <property type="term" value="F:ATP binding"/>
    <property type="evidence" value="ECO:0007669"/>
    <property type="project" value="UniProtKB-KW"/>
</dbReference>
<keyword evidence="6 9" id="KW-0418">Kinase</keyword>
<evidence type="ECO:0000256" key="8">
    <source>
        <dbReference type="ARBA" id="ARBA00048596"/>
    </source>
</evidence>
<evidence type="ECO:0000256" key="5">
    <source>
        <dbReference type="ARBA" id="ARBA00022741"/>
    </source>
</evidence>
<dbReference type="HAMAP" id="MF_00542">
    <property type="entry name" value="Butyrate_kinase"/>
    <property type="match status" value="1"/>
</dbReference>
<dbReference type="InterPro" id="IPR011245">
    <property type="entry name" value="Butyrate_kin"/>
</dbReference>
<comment type="similarity">
    <text evidence="2 9 10">Belongs to the acetokinase family.</text>
</comment>
<dbReference type="PROSITE" id="PS01075">
    <property type="entry name" value="ACETATE_KINASE_1"/>
    <property type="match status" value="1"/>
</dbReference>
<accession>A0A1Y1CHU1</accession>
<gene>
    <name evidence="9" type="primary">buk</name>
    <name evidence="11" type="ORF">ALGA_1551</name>
</gene>
<dbReference type="GO" id="GO:0047761">
    <property type="term" value="F:butyrate kinase activity"/>
    <property type="evidence" value="ECO:0007669"/>
    <property type="project" value="UniProtKB-UniRule"/>
</dbReference>
<dbReference type="GO" id="GO:0005737">
    <property type="term" value="C:cytoplasm"/>
    <property type="evidence" value="ECO:0007669"/>
    <property type="project" value="UniProtKB-SubCell"/>
</dbReference>
<dbReference type="RefSeq" id="WP_162845404.1">
    <property type="nucleotide sequence ID" value="NZ_AP018042.1"/>
</dbReference>
<dbReference type="PANTHER" id="PTHR21060:SF20">
    <property type="entry name" value="BUTYRATE KINASE 1-RELATED"/>
    <property type="match status" value="1"/>
</dbReference>
<evidence type="ECO:0000256" key="9">
    <source>
        <dbReference type="HAMAP-Rule" id="MF_00542"/>
    </source>
</evidence>
<sequence>MNSNEIVIVINPGSTSTKIALYNRTELINELIVRHSQVDLDQFQKVTDQFEYRYQMVEDGLDEMLSKEDLHVVGIVGRGGIVKPLEGGTYRINNSFLEDAKTGKYGDHASNLGSMLANKLAKHFNLDESFTVDPVSAGNIWEKARISGVPGIERNRRGHPLNMKMTARKTAKQQNITFEEAKYVIAHLGGGISIASVDGGKIVDVNDALMGMGPFSPNRAGALPSRGVMDLCYSMPRNEVEALLSKNSGLKAYLGVDDLRDVFKLIDSGNEKAQLIYDAFVYQIAKEIGAYHVALKCKANGIIITGGIAYSERFISDLKTYVEKLTNFFVYPGENEMEALAEGAFRVIDGKEMALEY</sequence>
<dbReference type="KEGG" id="mbas:ALGA_1551"/>
<keyword evidence="3 9" id="KW-0963">Cytoplasm</keyword>
<dbReference type="PANTHER" id="PTHR21060">
    <property type="entry name" value="ACETATE KINASE"/>
    <property type="match status" value="1"/>
</dbReference>
<evidence type="ECO:0000256" key="7">
    <source>
        <dbReference type="ARBA" id="ARBA00022840"/>
    </source>
</evidence>
<evidence type="ECO:0000313" key="11">
    <source>
        <dbReference type="EMBL" id="BAX79927.1"/>
    </source>
</evidence>
<evidence type="ECO:0000256" key="4">
    <source>
        <dbReference type="ARBA" id="ARBA00022679"/>
    </source>
</evidence>
<dbReference type="InterPro" id="IPR023865">
    <property type="entry name" value="Aliphatic_acid_kinase_CS"/>
</dbReference>
<dbReference type="SUPFAM" id="SSF53067">
    <property type="entry name" value="Actin-like ATPase domain"/>
    <property type="match status" value="2"/>
</dbReference>
<dbReference type="AlphaFoldDB" id="A0A1Y1CHU1"/>
<keyword evidence="12" id="KW-1185">Reference proteome</keyword>
<dbReference type="InterPro" id="IPR000890">
    <property type="entry name" value="Aliphatic_acid_kin_short-chain"/>
</dbReference>
<evidence type="ECO:0000256" key="6">
    <source>
        <dbReference type="ARBA" id="ARBA00022777"/>
    </source>
</evidence>
<evidence type="ECO:0000313" key="12">
    <source>
        <dbReference type="Proteomes" id="UP000218267"/>
    </source>
</evidence>
<protein>
    <recommendedName>
        <fullName evidence="9">Probable butyrate kinase</fullName>
        <shortName evidence="9">BK</shortName>
        <ecNumber evidence="9">2.7.2.7</ecNumber>
    </recommendedName>
    <alternativeName>
        <fullName evidence="9">Branched-chain carboxylic acid kinase</fullName>
    </alternativeName>
</protein>
<dbReference type="EMBL" id="AP018042">
    <property type="protein sequence ID" value="BAX79927.1"/>
    <property type="molecule type" value="Genomic_DNA"/>
</dbReference>
<dbReference type="Proteomes" id="UP000218267">
    <property type="component" value="Chromosome"/>
</dbReference>
<name>A0A1Y1CHU1_9BACT</name>
<keyword evidence="5 9" id="KW-0547">Nucleotide-binding</keyword>
<dbReference type="PRINTS" id="PR00471">
    <property type="entry name" value="ACETATEKNASE"/>
</dbReference>
<dbReference type="NCBIfam" id="TIGR02707">
    <property type="entry name" value="butyr_kinase"/>
    <property type="match status" value="1"/>
</dbReference>
<evidence type="ECO:0000256" key="1">
    <source>
        <dbReference type="ARBA" id="ARBA00004496"/>
    </source>
</evidence>
<reference evidence="12" key="2">
    <citation type="journal article" date="2020" name="Antonie Van Leeuwenhoek">
        <title>Labilibaculum antarcticum sp. nov., a novel facultative anaerobic, psychrotorelant bacterium isolated from marine sediment of Antarctica.</title>
        <authorList>
            <person name="Watanabe M."/>
            <person name="Kojima H."/>
            <person name="Fukui M."/>
        </authorList>
    </citation>
    <scope>NUCLEOTIDE SEQUENCE [LARGE SCALE GENOMIC DNA]</scope>
    <source>
        <strain evidence="12">SPP2</strain>
    </source>
</reference>
<proteinExistence type="inferred from homology"/>
<dbReference type="NCBIfam" id="NF002834">
    <property type="entry name" value="PRK03011.1-5"/>
    <property type="match status" value="1"/>
</dbReference>
<reference evidence="11 12" key="1">
    <citation type="journal article" date="2018" name="Mar. Genomics">
        <title>Complete genome sequence of Marinifilaceae bacterium strain SPP2, isolated from the Antarctic marine sediment.</title>
        <authorList>
            <person name="Watanabe M."/>
            <person name="Kojima H."/>
            <person name="Fukui M."/>
        </authorList>
    </citation>
    <scope>NUCLEOTIDE SEQUENCE [LARGE SCALE GENOMIC DNA]</scope>
    <source>
        <strain evidence="11 12">SPP2</strain>
    </source>
</reference>
<evidence type="ECO:0000256" key="3">
    <source>
        <dbReference type="ARBA" id="ARBA00022490"/>
    </source>
</evidence>
<dbReference type="Pfam" id="PF00871">
    <property type="entry name" value="Acetate_kinase"/>
    <property type="match status" value="1"/>
</dbReference>
<dbReference type="Gene3D" id="3.30.420.40">
    <property type="match status" value="2"/>
</dbReference>
<keyword evidence="4 9" id="KW-0808">Transferase</keyword>
<dbReference type="PIRSF" id="PIRSF036458">
    <property type="entry name" value="Butyrate_kin"/>
    <property type="match status" value="1"/>
</dbReference>
<dbReference type="GO" id="GO:0006083">
    <property type="term" value="P:acetate metabolic process"/>
    <property type="evidence" value="ECO:0007669"/>
    <property type="project" value="TreeGrafter"/>
</dbReference>
<evidence type="ECO:0000256" key="2">
    <source>
        <dbReference type="ARBA" id="ARBA00008748"/>
    </source>
</evidence>
<organism evidence="11 12">
    <name type="scientific">Labilibaculum antarcticum</name>
    <dbReference type="NCBI Taxonomy" id="1717717"/>
    <lineage>
        <taxon>Bacteria</taxon>
        <taxon>Pseudomonadati</taxon>
        <taxon>Bacteroidota</taxon>
        <taxon>Bacteroidia</taxon>
        <taxon>Marinilabiliales</taxon>
        <taxon>Marinifilaceae</taxon>
        <taxon>Labilibaculum</taxon>
    </lineage>
</organism>
<comment type="catalytic activity">
    <reaction evidence="8 9">
        <text>butanoate + ATP = butanoyl phosphate + ADP</text>
        <dbReference type="Rhea" id="RHEA:13585"/>
        <dbReference type="ChEBI" id="CHEBI:17968"/>
        <dbReference type="ChEBI" id="CHEBI:30616"/>
        <dbReference type="ChEBI" id="CHEBI:58079"/>
        <dbReference type="ChEBI" id="CHEBI:456216"/>
        <dbReference type="EC" id="2.7.2.7"/>
    </reaction>
</comment>
<dbReference type="EC" id="2.7.2.7" evidence="9"/>
<dbReference type="GO" id="GO:0008776">
    <property type="term" value="F:acetate kinase activity"/>
    <property type="evidence" value="ECO:0007669"/>
    <property type="project" value="TreeGrafter"/>
</dbReference>
<dbReference type="CDD" id="cd24011">
    <property type="entry name" value="ASKHA_NBD_BK"/>
    <property type="match status" value="1"/>
</dbReference>
<keyword evidence="7 9" id="KW-0067">ATP-binding</keyword>
<comment type="subcellular location">
    <subcellularLocation>
        <location evidence="1 9">Cytoplasm</location>
    </subcellularLocation>
</comment>
<dbReference type="InterPro" id="IPR043129">
    <property type="entry name" value="ATPase_NBD"/>
</dbReference>